<feature type="region of interest" description="Disordered" evidence="1">
    <location>
        <begin position="444"/>
        <end position="488"/>
    </location>
</feature>
<sequence length="814" mass="91530">MRLRDSVRPPQRLESELFYQPTPQRSLRRATTPARPPYIDFNPNLPPAAFPTLSTPRRPGEIQCQSRENDQRNKDRDGDIQMDDASSSPQRTPYRHADRELDDELEGIPIEDMDNYLASNGIQNTVYNRNMAIMAESDHESSTSTAVDDMDEDMADSGGGNETGRLDLQPLTDPEWGDLSPKLQVEIIENMLEEHSWPKIISMLGLTFEQDEQTRNHIANRNRQVEEENAQLGEMRAKQLEALMRIDNTALRRNSPPLQLVFRKTSIRHRRNLKEGTESDYLLCKAGEVLTARRFLHKRGLDPLFAGRWGNEMAVLQSSVNKSEPDRLHWRCDMESNLQTVSATPLPFARSPRSDPEVECSPSLRTNGDAIQTQVDFINGFSMESTVDPSELRIRKGDMLSPPKQATAISQQPPPRHGVLRLRIGVERAAKIRHLDMLAAQTGQGLVDTGSTSSQCITQPRPGGEREQPSRMNHNTSVPQGASSELSEQPILRALGGSWSYNSIEENSDVTVTSSGEVRQRLEAARSEACERGRETETPAQSDHQVSISRSSPLQAPADFPIRGHLQRPPAPSLGEAFFESRPELVAKAKTFTMKIPEKVKQVQFEESIGGSIASSISKHRFPLENPTEANNSDYGPEYSPITPPGQNIPPKMDSQQEQGAIVASVQKLECKDAEIEEQKTLPTEKTQPKEDLPKDDVDHHQMNMQNDSTLPNEPQHSPHQQENELRENGRPGERGMPAAGDSVESRVQPRPLRLILRHRGQQRQSRLPIVPLKSRLSPKPAKIPGGNRLLRHRQNRLLPRKTQKENRRDEARG</sequence>
<dbReference type="RefSeq" id="XP_028481744.1">
    <property type="nucleotide sequence ID" value="XM_028625035.1"/>
</dbReference>
<feature type="region of interest" description="Disordered" evidence="1">
    <location>
        <begin position="345"/>
        <end position="365"/>
    </location>
</feature>
<organism evidence="2 3">
    <name type="scientific">Byssochlamys spectabilis</name>
    <name type="common">Paecilomyces variotii</name>
    <dbReference type="NCBI Taxonomy" id="264951"/>
    <lineage>
        <taxon>Eukaryota</taxon>
        <taxon>Fungi</taxon>
        <taxon>Dikarya</taxon>
        <taxon>Ascomycota</taxon>
        <taxon>Pezizomycotina</taxon>
        <taxon>Eurotiomycetes</taxon>
        <taxon>Eurotiomycetidae</taxon>
        <taxon>Eurotiales</taxon>
        <taxon>Thermoascaceae</taxon>
        <taxon>Paecilomyces</taxon>
    </lineage>
</organism>
<feature type="compositionally biased region" description="Basic and acidic residues" evidence="1">
    <location>
        <begin position="524"/>
        <end position="537"/>
    </location>
</feature>
<dbReference type="GeneID" id="39594312"/>
<feature type="compositionally biased region" description="Polar residues" evidence="1">
    <location>
        <begin position="470"/>
        <end position="487"/>
    </location>
</feature>
<evidence type="ECO:0000313" key="2">
    <source>
        <dbReference type="EMBL" id="RWQ92099.1"/>
    </source>
</evidence>
<keyword evidence="3" id="KW-1185">Reference proteome</keyword>
<name>A0A443HJZ4_BYSSP</name>
<feature type="compositionally biased region" description="Polar residues" evidence="1">
    <location>
        <begin position="444"/>
        <end position="458"/>
    </location>
</feature>
<feature type="compositionally biased region" description="Basic and acidic residues" evidence="1">
    <location>
        <begin position="67"/>
        <end position="79"/>
    </location>
</feature>
<feature type="compositionally biased region" description="Basic and acidic residues" evidence="1">
    <location>
        <begin position="687"/>
        <end position="702"/>
    </location>
</feature>
<feature type="compositionally biased region" description="Polar residues" evidence="1">
    <location>
        <begin position="703"/>
        <end position="719"/>
    </location>
</feature>
<feature type="region of interest" description="Disordered" evidence="1">
    <location>
        <begin position="1"/>
        <end position="101"/>
    </location>
</feature>
<feature type="compositionally biased region" description="Basic and acidic residues" evidence="1">
    <location>
        <begin position="720"/>
        <end position="734"/>
    </location>
</feature>
<feature type="region of interest" description="Disordered" evidence="1">
    <location>
        <begin position="676"/>
        <end position="814"/>
    </location>
</feature>
<reference evidence="2 3" key="1">
    <citation type="journal article" date="2018" name="Front. Microbiol.">
        <title>Genomic and genetic insights into a cosmopolitan fungus, Paecilomyces variotii (Eurotiales).</title>
        <authorList>
            <person name="Urquhart A.S."/>
            <person name="Mondo S.J."/>
            <person name="Makela M.R."/>
            <person name="Hane J.K."/>
            <person name="Wiebenga A."/>
            <person name="He G."/>
            <person name="Mihaltcheva S."/>
            <person name="Pangilinan J."/>
            <person name="Lipzen A."/>
            <person name="Barry K."/>
            <person name="de Vries R.P."/>
            <person name="Grigoriev I.V."/>
            <person name="Idnurm A."/>
        </authorList>
    </citation>
    <scope>NUCLEOTIDE SEQUENCE [LARGE SCALE GENOMIC DNA]</scope>
    <source>
        <strain evidence="2 3">CBS 101075</strain>
    </source>
</reference>
<feature type="compositionally biased region" description="Basic residues" evidence="1">
    <location>
        <begin position="790"/>
        <end position="802"/>
    </location>
</feature>
<feature type="region of interest" description="Disordered" evidence="1">
    <location>
        <begin position="623"/>
        <end position="661"/>
    </location>
</feature>
<proteinExistence type="predicted"/>
<accession>A0A443HJZ4</accession>
<dbReference type="AlphaFoldDB" id="A0A443HJZ4"/>
<feature type="region of interest" description="Disordered" evidence="1">
    <location>
        <begin position="524"/>
        <end position="556"/>
    </location>
</feature>
<dbReference type="VEuPathDB" id="FungiDB:C8Q69DRAFT_103120"/>
<dbReference type="STRING" id="264951.A0A443HJZ4"/>
<dbReference type="Proteomes" id="UP000283841">
    <property type="component" value="Unassembled WGS sequence"/>
</dbReference>
<protein>
    <submittedName>
        <fullName evidence="2">Uncharacterized protein</fullName>
    </submittedName>
</protein>
<feature type="region of interest" description="Disordered" evidence="1">
    <location>
        <begin position="154"/>
        <end position="177"/>
    </location>
</feature>
<gene>
    <name evidence="2" type="ORF">C8Q69DRAFT_103120</name>
</gene>
<feature type="compositionally biased region" description="Polar residues" evidence="1">
    <location>
        <begin position="538"/>
        <end position="554"/>
    </location>
</feature>
<comment type="caution">
    <text evidence="2">The sequence shown here is derived from an EMBL/GenBank/DDBJ whole genome shotgun (WGS) entry which is preliminary data.</text>
</comment>
<dbReference type="EMBL" id="RCNU01000014">
    <property type="protein sequence ID" value="RWQ92099.1"/>
    <property type="molecule type" value="Genomic_DNA"/>
</dbReference>
<evidence type="ECO:0000313" key="3">
    <source>
        <dbReference type="Proteomes" id="UP000283841"/>
    </source>
</evidence>
<evidence type="ECO:0000256" key="1">
    <source>
        <dbReference type="SAM" id="MobiDB-lite"/>
    </source>
</evidence>
<feature type="compositionally biased region" description="Basic and acidic residues" evidence="1">
    <location>
        <begin position="1"/>
        <end position="15"/>
    </location>
</feature>
<feature type="compositionally biased region" description="Basic and acidic residues" evidence="1">
    <location>
        <begin position="803"/>
        <end position="814"/>
    </location>
</feature>